<dbReference type="FunFam" id="2.60.40.10:FF:000463">
    <property type="entry name" value="Immunoglobulin heavy constant gamma 1"/>
    <property type="match status" value="1"/>
</dbReference>
<evidence type="ECO:0000313" key="4">
    <source>
        <dbReference type="Ensembl" id="ENSEEEP00000015700.2"/>
    </source>
</evidence>
<feature type="domain" description="Ig-like" evidence="3">
    <location>
        <begin position="4"/>
        <end position="103"/>
    </location>
</feature>
<dbReference type="InterPro" id="IPR013783">
    <property type="entry name" value="Ig-like_fold"/>
</dbReference>
<protein>
    <recommendedName>
        <fullName evidence="3">Ig-like domain-containing protein</fullName>
    </recommendedName>
</protein>
<keyword evidence="2" id="KW-1133">Transmembrane helix</keyword>
<proteinExistence type="predicted"/>
<dbReference type="GeneTree" id="ENSGT00940000163371"/>
<dbReference type="OMA" id="DENCAEA"/>
<keyword evidence="5" id="KW-1185">Reference proteome</keyword>
<dbReference type="PROSITE" id="PS00290">
    <property type="entry name" value="IG_MHC"/>
    <property type="match status" value="2"/>
</dbReference>
<dbReference type="InterPro" id="IPR050380">
    <property type="entry name" value="Immune_Resp_Modulators"/>
</dbReference>
<keyword evidence="2" id="KW-0812">Transmembrane</keyword>
<accession>A0A4W4EWJ8</accession>
<dbReference type="SMART" id="SM00407">
    <property type="entry name" value="IGc1"/>
    <property type="match status" value="3"/>
</dbReference>
<dbReference type="InterPro" id="IPR003006">
    <property type="entry name" value="Ig/MHC_CS"/>
</dbReference>
<organism evidence="4 5">
    <name type="scientific">Electrophorus electricus</name>
    <name type="common">Electric eel</name>
    <name type="synonym">Gymnotus electricus</name>
    <dbReference type="NCBI Taxonomy" id="8005"/>
    <lineage>
        <taxon>Eukaryota</taxon>
        <taxon>Metazoa</taxon>
        <taxon>Chordata</taxon>
        <taxon>Craniata</taxon>
        <taxon>Vertebrata</taxon>
        <taxon>Euteleostomi</taxon>
        <taxon>Actinopterygii</taxon>
        <taxon>Neopterygii</taxon>
        <taxon>Teleostei</taxon>
        <taxon>Ostariophysi</taxon>
        <taxon>Gymnotiformes</taxon>
        <taxon>Gymnotoidei</taxon>
        <taxon>Gymnotidae</taxon>
        <taxon>Electrophorus</taxon>
    </lineage>
</organism>
<name>A0A4W4EWJ8_ELEEL</name>
<dbReference type="InterPro" id="IPR007110">
    <property type="entry name" value="Ig-like_dom"/>
</dbReference>
<feature type="transmembrane region" description="Helical" evidence="2">
    <location>
        <begin position="352"/>
        <end position="372"/>
    </location>
</feature>
<dbReference type="Ensembl" id="ENSEEET00000015880.2">
    <property type="protein sequence ID" value="ENSEEEP00000015700.2"/>
    <property type="gene ID" value="ENSEEEG00000007774.2"/>
</dbReference>
<keyword evidence="1" id="KW-0393">Immunoglobulin domain</keyword>
<reference evidence="4" key="5">
    <citation type="submission" date="2025-09" db="UniProtKB">
        <authorList>
            <consortium name="Ensembl"/>
        </authorList>
    </citation>
    <scope>IDENTIFICATION</scope>
</reference>
<dbReference type="STRING" id="8005.ENSEEEP00000015700"/>
<dbReference type="PANTHER" id="PTHR23411">
    <property type="entry name" value="TAPASIN"/>
    <property type="match status" value="1"/>
</dbReference>
<evidence type="ECO:0000256" key="1">
    <source>
        <dbReference type="ARBA" id="ARBA00023319"/>
    </source>
</evidence>
<sequence>VQSPPASIFGMSQCGSGSDGFLTLGCLTSGFSPADALKFKWTDSQGKELTEFTQYPMAETSGSYTSVSHVQVKASDWNTEKSFMCTAEHPAGSKTETLKKEVVPDHPASLLLTSPTEKELENGTATFICLASHFSPKTYEFKWTLDSVDVSTQATDLMLKEEKNNFSAISILKIKANQWIYSSSPIKCEFKQDKWTFSREAKHTGDLRCPSVYLLAPPEKSPDEEWVTLTCYVKNFYPKEVVVIWLANDKPVEGDKARTTSVIERDGHFSVYSQLLVQDWEQDSVVYSCVVYHEANDQTVRLIARTTDSKSNTPTLVNFSMNVPSVFPIMPEICHIELMTTDVDDSCMKNTALTFVVLFLITLFYSIAATVIKVRQCP</sequence>
<evidence type="ECO:0000313" key="5">
    <source>
        <dbReference type="Proteomes" id="UP000314983"/>
    </source>
</evidence>
<reference evidence="5" key="1">
    <citation type="journal article" date="2014" name="Science">
        <title>Nonhuman genetics. Genomic basis for the convergent evolution of electric organs.</title>
        <authorList>
            <person name="Gallant J.R."/>
            <person name="Traeger L.L."/>
            <person name="Volkening J.D."/>
            <person name="Moffett H."/>
            <person name="Chen P.H."/>
            <person name="Novina C.D."/>
            <person name="Phillips G.N.Jr."/>
            <person name="Anand R."/>
            <person name="Wells G.B."/>
            <person name="Pinch M."/>
            <person name="Guth R."/>
            <person name="Unguez G.A."/>
            <person name="Albert J.S."/>
            <person name="Zakon H.H."/>
            <person name="Samanta M.P."/>
            <person name="Sussman M.R."/>
        </authorList>
    </citation>
    <scope>NUCLEOTIDE SEQUENCE [LARGE SCALE GENOMIC DNA]</scope>
</reference>
<reference evidence="4" key="4">
    <citation type="submission" date="2025-08" db="UniProtKB">
        <authorList>
            <consortium name="Ensembl"/>
        </authorList>
    </citation>
    <scope>IDENTIFICATION</scope>
</reference>
<feature type="domain" description="Ig-like" evidence="3">
    <location>
        <begin position="210"/>
        <end position="301"/>
    </location>
</feature>
<evidence type="ECO:0000259" key="3">
    <source>
        <dbReference type="PROSITE" id="PS50835"/>
    </source>
</evidence>
<dbReference type="InterPro" id="IPR003597">
    <property type="entry name" value="Ig_C1-set"/>
</dbReference>
<dbReference type="FunFam" id="2.60.40.10:FF:002350">
    <property type="entry name" value="Immunoglobulin heavy variable 1-4"/>
    <property type="match status" value="1"/>
</dbReference>
<dbReference type="InterPro" id="IPR036179">
    <property type="entry name" value="Ig-like_dom_sf"/>
</dbReference>
<reference evidence="4" key="3">
    <citation type="submission" date="2020-05" db="EMBL/GenBank/DDBJ databases">
        <title>Electrophorus electricus (electric eel) genome, fEleEle1, primary haplotype.</title>
        <authorList>
            <person name="Myers G."/>
            <person name="Meyer A."/>
            <person name="Fedrigo O."/>
            <person name="Formenti G."/>
            <person name="Rhie A."/>
            <person name="Tracey A."/>
            <person name="Sims Y."/>
            <person name="Jarvis E.D."/>
        </authorList>
    </citation>
    <scope>NUCLEOTIDE SEQUENCE [LARGE SCALE GENOMIC DNA]</scope>
</reference>
<dbReference type="PROSITE" id="PS50835">
    <property type="entry name" value="IG_LIKE"/>
    <property type="match status" value="3"/>
</dbReference>
<dbReference type="Gene3D" id="2.60.40.10">
    <property type="entry name" value="Immunoglobulins"/>
    <property type="match status" value="3"/>
</dbReference>
<reference evidence="5" key="2">
    <citation type="journal article" date="2017" name="Sci. Adv.">
        <title>A tail of two voltages: Proteomic comparison of the three electric organs of the electric eel.</title>
        <authorList>
            <person name="Traeger L.L."/>
            <person name="Sabat G."/>
            <person name="Barrett-Wilt G.A."/>
            <person name="Wells G.B."/>
            <person name="Sussman M.R."/>
        </authorList>
    </citation>
    <scope>NUCLEOTIDE SEQUENCE [LARGE SCALE GENOMIC DNA]</scope>
</reference>
<gene>
    <name evidence="4" type="primary">SYT10</name>
</gene>
<dbReference type="SUPFAM" id="SSF48726">
    <property type="entry name" value="Immunoglobulin"/>
    <property type="match status" value="3"/>
</dbReference>
<evidence type="ECO:0000256" key="2">
    <source>
        <dbReference type="SAM" id="Phobius"/>
    </source>
</evidence>
<dbReference type="AlphaFoldDB" id="A0A4W4EWJ8"/>
<dbReference type="Proteomes" id="UP000314983">
    <property type="component" value="Chromosome 1"/>
</dbReference>
<keyword evidence="2" id="KW-0472">Membrane</keyword>
<dbReference type="Pfam" id="PF07654">
    <property type="entry name" value="C1-set"/>
    <property type="match status" value="3"/>
</dbReference>
<feature type="domain" description="Ig-like" evidence="3">
    <location>
        <begin position="107"/>
        <end position="198"/>
    </location>
</feature>